<evidence type="ECO:0000313" key="12">
    <source>
        <dbReference type="Proteomes" id="UP000002729"/>
    </source>
</evidence>
<dbReference type="Gene3D" id="3.30.200.20">
    <property type="entry name" value="Phosphorylase Kinase, domain 1"/>
    <property type="match status" value="1"/>
</dbReference>
<feature type="compositionally biased region" description="Low complexity" evidence="9">
    <location>
        <begin position="37"/>
        <end position="48"/>
    </location>
</feature>
<dbReference type="InterPro" id="IPR000719">
    <property type="entry name" value="Prot_kinase_dom"/>
</dbReference>
<dbReference type="InterPro" id="IPR011009">
    <property type="entry name" value="Kinase-like_dom_sf"/>
</dbReference>
<dbReference type="PROSITE" id="PS00107">
    <property type="entry name" value="PROTEIN_KINASE_ATP"/>
    <property type="match status" value="1"/>
</dbReference>
<dbReference type="GO" id="GO:0005737">
    <property type="term" value="C:cytoplasm"/>
    <property type="evidence" value="ECO:0007669"/>
    <property type="project" value="TreeGrafter"/>
</dbReference>
<dbReference type="OMA" id="THEEECG"/>
<keyword evidence="2 7" id="KW-0547">Nucleotide-binding</keyword>
<dbReference type="PANTHER" id="PTHR11042">
    <property type="entry name" value="EUKARYOTIC TRANSLATION INITIATION FACTOR 2-ALPHA KINASE EIF2-ALPHA KINASE -RELATED"/>
    <property type="match status" value="1"/>
</dbReference>
<dbReference type="Gene3D" id="1.10.510.10">
    <property type="entry name" value="Transferase(Phosphotransferase) domain 1"/>
    <property type="match status" value="1"/>
</dbReference>
<dbReference type="InParanoid" id="F0Y8Z4"/>
<keyword evidence="12" id="KW-1185">Reference proteome</keyword>
<dbReference type="SUPFAM" id="SSF56112">
    <property type="entry name" value="Protein kinase-like (PK-like)"/>
    <property type="match status" value="1"/>
</dbReference>
<accession>F0Y8Z4</accession>
<feature type="binding site" evidence="7">
    <location>
        <position position="227"/>
    </location>
    <ligand>
        <name>ATP</name>
        <dbReference type="ChEBI" id="CHEBI:30616"/>
    </ligand>
</feature>
<dbReference type="PANTHER" id="PTHR11042:SF185">
    <property type="entry name" value="WEE1-LIKE PROTEIN KINASE"/>
    <property type="match status" value="1"/>
</dbReference>
<dbReference type="KEGG" id="aaf:AURANDRAFT_53628"/>
<evidence type="ECO:0000256" key="8">
    <source>
        <dbReference type="RuleBase" id="RU000304"/>
    </source>
</evidence>
<dbReference type="GeneID" id="20222319"/>
<feature type="domain" description="Protein kinase" evidence="10">
    <location>
        <begin position="198"/>
        <end position="456"/>
    </location>
</feature>
<dbReference type="GO" id="GO:0004674">
    <property type="term" value="F:protein serine/threonine kinase activity"/>
    <property type="evidence" value="ECO:0007669"/>
    <property type="project" value="UniProtKB-KW"/>
</dbReference>
<dbReference type="GO" id="GO:0004713">
    <property type="term" value="F:protein tyrosine kinase activity"/>
    <property type="evidence" value="ECO:0007669"/>
    <property type="project" value="TreeGrafter"/>
</dbReference>
<evidence type="ECO:0000256" key="2">
    <source>
        <dbReference type="ARBA" id="ARBA00022741"/>
    </source>
</evidence>
<dbReference type="OrthoDB" id="5337378at2759"/>
<dbReference type="RefSeq" id="XP_009037148.1">
    <property type="nucleotide sequence ID" value="XM_009038900.1"/>
</dbReference>
<evidence type="ECO:0000256" key="7">
    <source>
        <dbReference type="PROSITE-ProRule" id="PRU10141"/>
    </source>
</evidence>
<evidence type="ECO:0000256" key="6">
    <source>
        <dbReference type="ARBA" id="ARBA00037982"/>
    </source>
</evidence>
<dbReference type="EMBL" id="GL833128">
    <property type="protein sequence ID" value="EGB08433.1"/>
    <property type="molecule type" value="Genomic_DNA"/>
</dbReference>
<proteinExistence type="inferred from homology"/>
<keyword evidence="4 7" id="KW-0067">ATP-binding</keyword>
<comment type="similarity">
    <text evidence="6">Belongs to the protein kinase superfamily. Ser/Thr protein kinase family. GCN2 subfamily.</text>
</comment>
<dbReference type="InterPro" id="IPR050339">
    <property type="entry name" value="CC_SR_Kinase"/>
</dbReference>
<dbReference type="PROSITE" id="PS50011">
    <property type="entry name" value="PROTEIN_KINASE_DOM"/>
    <property type="match status" value="1"/>
</dbReference>
<dbReference type="Proteomes" id="UP000002729">
    <property type="component" value="Unassembled WGS sequence"/>
</dbReference>
<keyword evidence="8" id="KW-0723">Serine/threonine-protein kinase</keyword>
<dbReference type="InterPro" id="IPR017441">
    <property type="entry name" value="Protein_kinase_ATP_BS"/>
</dbReference>
<dbReference type="InterPro" id="IPR008271">
    <property type="entry name" value="Ser/Thr_kinase_AS"/>
</dbReference>
<evidence type="ECO:0000256" key="4">
    <source>
        <dbReference type="ARBA" id="ARBA00022840"/>
    </source>
</evidence>
<evidence type="ECO:0000313" key="11">
    <source>
        <dbReference type="EMBL" id="EGB08433.1"/>
    </source>
</evidence>
<dbReference type="GO" id="GO:0005634">
    <property type="term" value="C:nucleus"/>
    <property type="evidence" value="ECO:0007669"/>
    <property type="project" value="TreeGrafter"/>
</dbReference>
<evidence type="ECO:0000259" key="10">
    <source>
        <dbReference type="PROSITE" id="PS50011"/>
    </source>
</evidence>
<organism evidence="12">
    <name type="scientific">Aureococcus anophagefferens</name>
    <name type="common">Harmful bloom alga</name>
    <dbReference type="NCBI Taxonomy" id="44056"/>
    <lineage>
        <taxon>Eukaryota</taxon>
        <taxon>Sar</taxon>
        <taxon>Stramenopiles</taxon>
        <taxon>Ochrophyta</taxon>
        <taxon>Pelagophyceae</taxon>
        <taxon>Pelagomonadales</taxon>
        <taxon>Pelagomonadaceae</taxon>
        <taxon>Aureococcus</taxon>
    </lineage>
</organism>
<reference evidence="11 12" key="1">
    <citation type="journal article" date="2011" name="Proc. Natl. Acad. Sci. U.S.A.">
        <title>Niche of harmful alga Aureococcus anophagefferens revealed through ecogenomics.</title>
        <authorList>
            <person name="Gobler C.J."/>
            <person name="Berry D.L."/>
            <person name="Dyhrman S.T."/>
            <person name="Wilhelm S.W."/>
            <person name="Salamov A."/>
            <person name="Lobanov A.V."/>
            <person name="Zhang Y."/>
            <person name="Collier J.L."/>
            <person name="Wurch L.L."/>
            <person name="Kustka A.B."/>
            <person name="Dill B.D."/>
            <person name="Shah M."/>
            <person name="VerBerkmoes N.C."/>
            <person name="Kuo A."/>
            <person name="Terry A."/>
            <person name="Pangilinan J."/>
            <person name="Lindquist E.A."/>
            <person name="Lucas S."/>
            <person name="Paulsen I.T."/>
            <person name="Hattenrath-Lehmann T.K."/>
            <person name="Talmage S.C."/>
            <person name="Walker E.A."/>
            <person name="Koch F."/>
            <person name="Burson A.M."/>
            <person name="Marcoval M.A."/>
            <person name="Tang Y.Z."/>
            <person name="Lecleir G.R."/>
            <person name="Coyne K.J."/>
            <person name="Berg G.M."/>
            <person name="Bertrand E.M."/>
            <person name="Saito M.A."/>
            <person name="Gladyshev V.N."/>
            <person name="Grigoriev I.V."/>
        </authorList>
    </citation>
    <scope>NUCLEOTIDE SEQUENCE [LARGE SCALE GENOMIC DNA]</scope>
    <source>
        <strain evidence="12">CCMP 1984</strain>
    </source>
</reference>
<name>F0Y8Z4_AURAN</name>
<evidence type="ECO:0000256" key="9">
    <source>
        <dbReference type="SAM" id="MobiDB-lite"/>
    </source>
</evidence>
<sequence>MFLSPVPGSPANEEPPSPPSVAMQDYYPQAKFGFGQMSMSDGDAMMASPPNSRPRKQPKLGTPRTKGTPASCASTTTDICDSDGDVGDGVSDDEGDCGFSLRMPSGAGPARGLFGGGGGGAAMVDAPPAANVNPFAPKDLNRCDSVDLSQSSCDGGGAASAFKARAPAAPARRGGLFGGGFGQAAEPAETESRFRHDFEVVKYVGGGSFGTVHKVKSRIDGCHYAVKATKHQFKGQLHRDRTLKEVFALAALSARDDAHEGIKHAWIEDERLFIQTELCDASLESRVHRQRFHPTPENLWAFLRQMFLALELLHRNGLVHLDIKPGNVFLKGEATFKLGDFGLATQKQSGGGDVVEGDSRYMSRELLDDDDFTPASEKVDRDLTKCDVFSLGATAFELLKRAPLAPNGPAWHALRDGSPDFPATTPADLRDCVAALLHPNPVWRPTAQMALMLPQLQSEVQKMATALAVEKQHVQEYRADVARLSKQRLARSNTWA</sequence>
<keyword evidence="3" id="KW-0418">Kinase</keyword>
<keyword evidence="5" id="KW-0652">Protein synthesis inhibitor</keyword>
<dbReference type="eggNOG" id="KOG0601">
    <property type="taxonomic scope" value="Eukaryota"/>
</dbReference>
<dbReference type="GO" id="GO:0017148">
    <property type="term" value="P:negative regulation of translation"/>
    <property type="evidence" value="ECO:0007669"/>
    <property type="project" value="UniProtKB-KW"/>
</dbReference>
<dbReference type="AlphaFoldDB" id="F0Y8Z4"/>
<protein>
    <recommendedName>
        <fullName evidence="10">Protein kinase domain-containing protein</fullName>
    </recommendedName>
</protein>
<dbReference type="Pfam" id="PF00069">
    <property type="entry name" value="Pkinase"/>
    <property type="match status" value="1"/>
</dbReference>
<feature type="region of interest" description="Disordered" evidence="9">
    <location>
        <begin position="1"/>
        <end position="74"/>
    </location>
</feature>
<evidence type="ECO:0000256" key="5">
    <source>
        <dbReference type="ARBA" id="ARBA00023193"/>
    </source>
</evidence>
<dbReference type="PROSITE" id="PS00108">
    <property type="entry name" value="PROTEIN_KINASE_ST"/>
    <property type="match status" value="1"/>
</dbReference>
<keyword evidence="1" id="KW-0808">Transferase</keyword>
<evidence type="ECO:0000256" key="1">
    <source>
        <dbReference type="ARBA" id="ARBA00022679"/>
    </source>
</evidence>
<evidence type="ECO:0000256" key="3">
    <source>
        <dbReference type="ARBA" id="ARBA00022777"/>
    </source>
</evidence>
<dbReference type="SMART" id="SM00220">
    <property type="entry name" value="S_TKc"/>
    <property type="match status" value="1"/>
</dbReference>
<gene>
    <name evidence="11" type="ORF">AURANDRAFT_53628</name>
</gene>
<dbReference type="GO" id="GO:0005524">
    <property type="term" value="F:ATP binding"/>
    <property type="evidence" value="ECO:0007669"/>
    <property type="project" value="UniProtKB-UniRule"/>
</dbReference>